<evidence type="ECO:0000313" key="4">
    <source>
        <dbReference type="EMBL" id="GEX10932.1"/>
    </source>
</evidence>
<gene>
    <name evidence="4" type="ORF">Tci_282907</name>
</gene>
<evidence type="ECO:0000256" key="1">
    <source>
        <dbReference type="ARBA" id="ARBA00023125"/>
    </source>
</evidence>
<dbReference type="InterPro" id="IPR050639">
    <property type="entry name" value="SSR_resolvase"/>
</dbReference>
<keyword evidence="1" id="KW-0238">DNA-binding</keyword>
<dbReference type="PANTHER" id="PTHR30461">
    <property type="entry name" value="DNA-INVERTASE FROM LAMBDOID PROPHAGE"/>
    <property type="match status" value="1"/>
</dbReference>
<protein>
    <recommendedName>
        <fullName evidence="3">Resolvase/invertase-type recombinase catalytic domain-containing protein</fullName>
    </recommendedName>
</protein>
<dbReference type="CDD" id="cd03768">
    <property type="entry name" value="SR_ResInv"/>
    <property type="match status" value="1"/>
</dbReference>
<dbReference type="PROSITE" id="PS51736">
    <property type="entry name" value="RECOMBINASES_3"/>
    <property type="match status" value="1"/>
</dbReference>
<dbReference type="GO" id="GO:0000150">
    <property type="term" value="F:DNA strand exchange activity"/>
    <property type="evidence" value="ECO:0007669"/>
    <property type="project" value="InterPro"/>
</dbReference>
<feature type="domain" description="Resolvase/invertase-type recombinase catalytic" evidence="3">
    <location>
        <begin position="3"/>
        <end position="138"/>
    </location>
</feature>
<accession>A0A699H5N9</accession>
<dbReference type="InterPro" id="IPR006119">
    <property type="entry name" value="Resolv_N"/>
</dbReference>
<reference evidence="4" key="1">
    <citation type="journal article" date="2019" name="Sci. Rep.">
        <title>Draft genome of Tanacetum cinerariifolium, the natural source of mosquito coil.</title>
        <authorList>
            <person name="Yamashiro T."/>
            <person name="Shiraishi A."/>
            <person name="Satake H."/>
            <person name="Nakayama K."/>
        </authorList>
    </citation>
    <scope>NUCLEOTIDE SEQUENCE</scope>
</reference>
<dbReference type="InterPro" id="IPR036162">
    <property type="entry name" value="Resolvase-like_N_sf"/>
</dbReference>
<evidence type="ECO:0000259" key="3">
    <source>
        <dbReference type="PROSITE" id="PS51736"/>
    </source>
</evidence>
<dbReference type="SUPFAM" id="SSF53041">
    <property type="entry name" value="Resolvase-like"/>
    <property type="match status" value="1"/>
</dbReference>
<evidence type="ECO:0000256" key="2">
    <source>
        <dbReference type="ARBA" id="ARBA00023172"/>
    </source>
</evidence>
<dbReference type="SMART" id="SM00857">
    <property type="entry name" value="Resolvase"/>
    <property type="match status" value="1"/>
</dbReference>
<dbReference type="PANTHER" id="PTHR30461:SF2">
    <property type="entry name" value="SERINE RECOMBINASE PINE-RELATED"/>
    <property type="match status" value="1"/>
</dbReference>
<keyword evidence="2" id="KW-0233">DNA recombination</keyword>
<sequence length="441" mass="49003">MSKYVAYFRVSTARQGQSGLGLEAQQAAVLRFLPTEAVRVADYIEVESGRKSARPQLLAAIAQAQREDAVLLVAKLDRLARSVAFLATLMESRVRFQAVDLPAADEFTLHILAAVAQKEASAISSRTRDALAAKKTRGFTLGTPANLTDEAKLKGLVARQANAQANTNNRQAAQLATLLRATGANLRAIAQQLNQSGYTTRRGKAFHPMGVQRLLSKAGALLSRTQLVRLIYTLALPQLAALLSVQNGCAGDVRLLRLGLFSVVPQIAAPNGVARSASAATSTKNLHPDWQEFPNLTNPHLVVEEIQEYDHRLYFSPPRQGVREMNFSDSYRTNLRAVRAIGHQITNNRFQFGIQLPFSYWPGPAEMGHAASEEPGQEMGFVPGGYDYLSLQFGSEIGYFKGRFRGASTTLARFYQYNYPRSRRDTLYLRYWQTDWRIFYR</sequence>
<organism evidence="4">
    <name type="scientific">Tanacetum cinerariifolium</name>
    <name type="common">Dalmatian daisy</name>
    <name type="synonym">Chrysanthemum cinerariifolium</name>
    <dbReference type="NCBI Taxonomy" id="118510"/>
    <lineage>
        <taxon>Eukaryota</taxon>
        <taxon>Viridiplantae</taxon>
        <taxon>Streptophyta</taxon>
        <taxon>Embryophyta</taxon>
        <taxon>Tracheophyta</taxon>
        <taxon>Spermatophyta</taxon>
        <taxon>Magnoliopsida</taxon>
        <taxon>eudicotyledons</taxon>
        <taxon>Gunneridae</taxon>
        <taxon>Pentapetalae</taxon>
        <taxon>asterids</taxon>
        <taxon>campanulids</taxon>
        <taxon>Asterales</taxon>
        <taxon>Asteraceae</taxon>
        <taxon>Asteroideae</taxon>
        <taxon>Anthemideae</taxon>
        <taxon>Anthemidinae</taxon>
        <taxon>Tanacetum</taxon>
    </lineage>
</organism>
<dbReference type="Gene3D" id="3.40.50.1390">
    <property type="entry name" value="Resolvase, N-terminal catalytic domain"/>
    <property type="match status" value="1"/>
</dbReference>
<name>A0A699H5N9_TANCI</name>
<dbReference type="GO" id="GO:0003677">
    <property type="term" value="F:DNA binding"/>
    <property type="evidence" value="ECO:0007669"/>
    <property type="project" value="UniProtKB-KW"/>
</dbReference>
<dbReference type="Pfam" id="PF00239">
    <property type="entry name" value="Resolvase"/>
    <property type="match status" value="1"/>
</dbReference>
<dbReference type="AlphaFoldDB" id="A0A699H5N9"/>
<proteinExistence type="predicted"/>
<dbReference type="EMBL" id="BKCJ010089971">
    <property type="protein sequence ID" value="GEX10932.1"/>
    <property type="molecule type" value="Genomic_DNA"/>
</dbReference>
<comment type="caution">
    <text evidence="4">The sequence shown here is derived from an EMBL/GenBank/DDBJ whole genome shotgun (WGS) entry which is preliminary data.</text>
</comment>